<dbReference type="Pfam" id="PF06067">
    <property type="entry name" value="DUF932"/>
    <property type="match status" value="1"/>
</dbReference>
<reference evidence="3" key="1">
    <citation type="submission" date="2020-05" db="EMBL/GenBank/DDBJ databases">
        <authorList>
            <person name="Chiriac C."/>
            <person name="Salcher M."/>
            <person name="Ghai R."/>
            <person name="Kavagutti S V."/>
        </authorList>
    </citation>
    <scope>NUCLEOTIDE SEQUENCE</scope>
</reference>
<dbReference type="EMBL" id="LR796942">
    <property type="protein sequence ID" value="CAB4176830.1"/>
    <property type="molecule type" value="Genomic_DNA"/>
</dbReference>
<gene>
    <name evidence="3" type="ORF">UFOVP1073_66</name>
    <name evidence="4" type="ORF">UFOVP1308_31</name>
    <name evidence="5" type="ORF">UFOVP1423_38</name>
    <name evidence="6" type="ORF">UFOVP1520_9</name>
    <name evidence="1" type="ORF">UFOVP898_68</name>
    <name evidence="2" type="ORF">UFOVP985_65</name>
</gene>
<dbReference type="EMBL" id="LR798377">
    <property type="protein sequence ID" value="CAB5227058.1"/>
    <property type="molecule type" value="Genomic_DNA"/>
</dbReference>
<protein>
    <submittedName>
        <fullName evidence="3">LGT_TIGR03299, phage/plasmid-like protein TIGR03299</fullName>
    </submittedName>
</protein>
<dbReference type="NCBIfam" id="TIGR03299">
    <property type="entry name" value="LGT_TIGR03299"/>
    <property type="match status" value="1"/>
</dbReference>
<evidence type="ECO:0000313" key="5">
    <source>
        <dbReference type="EMBL" id="CAB4210679.1"/>
    </source>
</evidence>
<dbReference type="EMBL" id="LR797361">
    <property type="protein sequence ID" value="CAB4210679.1"/>
    <property type="molecule type" value="Genomic_DNA"/>
</dbReference>
<evidence type="ECO:0000313" key="6">
    <source>
        <dbReference type="EMBL" id="CAB5227058.1"/>
    </source>
</evidence>
<dbReference type="InterPro" id="IPR026325">
    <property type="entry name" value="DUF932"/>
</dbReference>
<evidence type="ECO:0000313" key="3">
    <source>
        <dbReference type="EMBL" id="CAB4181829.1"/>
    </source>
</evidence>
<sequence length="342" mass="37613">MAHEIDQTTNAQGSAMFAYKPAWHGLGTVVQEAQSSREALRLSGLDWDVNLTDLAADFGNDVPIENRYKPLDTHRATYRMDTGVALGAVGMRYRPLQNREAFAWMDEVVGEELALWHTCGSLRGGRKVWMLAKLPGTVEVCNKDVLEKYVLITNSHDGTGAVRLFPTTVRVVCMNTLRLAMSKHDAEAKAAGDDGLPLGLKLFHTEGGLAKRVSQARRLLGVIGKTHDEFAQQATALMQRSMSSRAVSEYFGGLVADRSERARGKVITSLWDRFAMPTNSDGFGANAWTAYNAASEYADHELRVIGTGEKRAERKFQSALFGTSHTFKERAWAAAVDMVTVA</sequence>
<dbReference type="EMBL" id="LR797009">
    <property type="protein sequence ID" value="CAB4181829.1"/>
    <property type="molecule type" value="Genomic_DNA"/>
</dbReference>
<accession>A0A6J5QBY0</accession>
<dbReference type="EMBL" id="LR796838">
    <property type="protein sequence ID" value="CAB4169290.1"/>
    <property type="molecule type" value="Genomic_DNA"/>
</dbReference>
<organism evidence="3">
    <name type="scientific">uncultured Caudovirales phage</name>
    <dbReference type="NCBI Taxonomy" id="2100421"/>
    <lineage>
        <taxon>Viruses</taxon>
        <taxon>Duplodnaviria</taxon>
        <taxon>Heunggongvirae</taxon>
        <taxon>Uroviricota</taxon>
        <taxon>Caudoviricetes</taxon>
        <taxon>Peduoviridae</taxon>
        <taxon>Maltschvirus</taxon>
        <taxon>Maltschvirus maltsch</taxon>
    </lineage>
</organism>
<evidence type="ECO:0000313" key="2">
    <source>
        <dbReference type="EMBL" id="CAB4176830.1"/>
    </source>
</evidence>
<dbReference type="EMBL" id="LR797259">
    <property type="protein sequence ID" value="CAB4197771.1"/>
    <property type="molecule type" value="Genomic_DNA"/>
</dbReference>
<proteinExistence type="predicted"/>
<evidence type="ECO:0000313" key="1">
    <source>
        <dbReference type="EMBL" id="CAB4169290.1"/>
    </source>
</evidence>
<name>A0A6J5QBY0_9CAUD</name>
<dbReference type="InterPro" id="IPR017686">
    <property type="entry name" value="Phg/plasmid-like_prot"/>
</dbReference>
<evidence type="ECO:0000313" key="4">
    <source>
        <dbReference type="EMBL" id="CAB4197771.1"/>
    </source>
</evidence>